<sequence length="311" mass="34117">MSKSSALKRTFISHGILDSLISVYLLIGTPCSHLIPSLHFDLSRFIMTRGNNRRQNQNNARKIDVSPEKQRSDAKQQSKVVAPGSPALSSATTLGGSPTIQFNSLKLGTGFSPLTPLKEDGLLSKGDMGMLPLSPDAQAMAGLLENMKRTLRAMQTAVSVLGRQTEKVAVLAPAIKANQELAQLREILERRTQEQADKVAKLQQRLEEEVKEAIKGKLKDQAMEMLKEAVSKKVHERVQTQVSGPVRFPSLTGFCIILRNDVRISVLWARSATSEKFCVAKDYATACNIDIRIAVKYQDPSGTPPSSQEPP</sequence>
<feature type="compositionally biased region" description="Basic and acidic residues" evidence="2">
    <location>
        <begin position="61"/>
        <end position="76"/>
    </location>
</feature>
<dbReference type="Proteomes" id="UP001498398">
    <property type="component" value="Unassembled WGS sequence"/>
</dbReference>
<proteinExistence type="predicted"/>
<evidence type="ECO:0000313" key="4">
    <source>
        <dbReference type="Proteomes" id="UP001498398"/>
    </source>
</evidence>
<keyword evidence="4" id="KW-1185">Reference proteome</keyword>
<protein>
    <submittedName>
        <fullName evidence="3">Uncharacterized protein</fullName>
    </submittedName>
</protein>
<dbReference type="EMBL" id="JBANRG010000001">
    <property type="protein sequence ID" value="KAK7473056.1"/>
    <property type="molecule type" value="Genomic_DNA"/>
</dbReference>
<keyword evidence="1" id="KW-0175">Coiled coil</keyword>
<evidence type="ECO:0000256" key="2">
    <source>
        <dbReference type="SAM" id="MobiDB-lite"/>
    </source>
</evidence>
<organism evidence="3 4">
    <name type="scientific">Marasmiellus scandens</name>
    <dbReference type="NCBI Taxonomy" id="2682957"/>
    <lineage>
        <taxon>Eukaryota</taxon>
        <taxon>Fungi</taxon>
        <taxon>Dikarya</taxon>
        <taxon>Basidiomycota</taxon>
        <taxon>Agaricomycotina</taxon>
        <taxon>Agaricomycetes</taxon>
        <taxon>Agaricomycetidae</taxon>
        <taxon>Agaricales</taxon>
        <taxon>Marasmiineae</taxon>
        <taxon>Omphalotaceae</taxon>
        <taxon>Marasmiellus</taxon>
    </lineage>
</organism>
<feature type="coiled-coil region" evidence="1">
    <location>
        <begin position="174"/>
        <end position="212"/>
    </location>
</feature>
<evidence type="ECO:0000256" key="1">
    <source>
        <dbReference type="SAM" id="Coils"/>
    </source>
</evidence>
<gene>
    <name evidence="3" type="ORF">VKT23_001159</name>
</gene>
<feature type="region of interest" description="Disordered" evidence="2">
    <location>
        <begin position="51"/>
        <end position="93"/>
    </location>
</feature>
<evidence type="ECO:0000313" key="3">
    <source>
        <dbReference type="EMBL" id="KAK7473056.1"/>
    </source>
</evidence>
<name>A0ABR1KC77_9AGAR</name>
<reference evidence="3 4" key="1">
    <citation type="submission" date="2024-01" db="EMBL/GenBank/DDBJ databases">
        <title>A draft genome for the cacao thread blight pathogen Marasmiellus scandens.</title>
        <authorList>
            <person name="Baruah I.K."/>
            <person name="Leung J."/>
            <person name="Bukari Y."/>
            <person name="Amoako-Attah I."/>
            <person name="Meinhardt L.W."/>
            <person name="Bailey B.A."/>
            <person name="Cohen S.P."/>
        </authorList>
    </citation>
    <scope>NUCLEOTIDE SEQUENCE [LARGE SCALE GENOMIC DNA]</scope>
    <source>
        <strain evidence="3 4">GH-19</strain>
    </source>
</reference>
<comment type="caution">
    <text evidence="3">The sequence shown here is derived from an EMBL/GenBank/DDBJ whole genome shotgun (WGS) entry which is preliminary data.</text>
</comment>
<accession>A0ABR1KC77</accession>